<evidence type="ECO:0000256" key="9">
    <source>
        <dbReference type="SAM" id="Coils"/>
    </source>
</evidence>
<dbReference type="GO" id="GO:0016251">
    <property type="term" value="F:RNA polymerase II general transcription initiation factor activity"/>
    <property type="evidence" value="ECO:0000318"/>
    <property type="project" value="GO_Central"/>
</dbReference>
<dbReference type="FunCoup" id="T1FVP9">
    <property type="interactions" value="1527"/>
</dbReference>
<feature type="compositionally biased region" description="Polar residues" evidence="10">
    <location>
        <begin position="1099"/>
        <end position="1108"/>
    </location>
</feature>
<evidence type="ECO:0000313" key="12">
    <source>
        <dbReference type="EMBL" id="ESN93291.1"/>
    </source>
</evidence>
<evidence type="ECO:0000313" key="13">
    <source>
        <dbReference type="EnsemblMetazoa" id="HelroP194117"/>
    </source>
</evidence>
<dbReference type="SUPFAM" id="SSF47055">
    <property type="entry name" value="TAF(II)230 TBP-binding fragment"/>
    <property type="match status" value="1"/>
</dbReference>
<dbReference type="PRINTS" id="PR00503">
    <property type="entry name" value="BROMODOMAIN"/>
</dbReference>
<dbReference type="Pfam" id="PF09247">
    <property type="entry name" value="TBP-binding"/>
    <property type="match status" value="1"/>
</dbReference>
<dbReference type="KEGG" id="hro:HELRODRAFT_194117"/>
<dbReference type="PANTHER" id="PTHR13900">
    <property type="entry name" value="TRANSCRIPTION INITIATION FACTOR TFIID"/>
    <property type="match status" value="1"/>
</dbReference>
<feature type="compositionally biased region" description="Low complexity" evidence="10">
    <location>
        <begin position="568"/>
        <end position="578"/>
    </location>
</feature>
<evidence type="ECO:0000256" key="3">
    <source>
        <dbReference type="ARBA" id="ARBA00023015"/>
    </source>
</evidence>
<dbReference type="STRING" id="6412.T1FVP9"/>
<feature type="compositionally biased region" description="Acidic residues" evidence="10">
    <location>
        <begin position="1601"/>
        <end position="1619"/>
    </location>
</feature>
<evidence type="ECO:0000256" key="8">
    <source>
        <dbReference type="PROSITE-ProRule" id="PRU00035"/>
    </source>
</evidence>
<feature type="compositionally biased region" description="Low complexity" evidence="10">
    <location>
        <begin position="1119"/>
        <end position="1147"/>
    </location>
</feature>
<feature type="compositionally biased region" description="Acidic residues" evidence="10">
    <location>
        <begin position="1742"/>
        <end position="1751"/>
    </location>
</feature>
<keyword evidence="3" id="KW-0805">Transcription regulation</keyword>
<feature type="compositionally biased region" description="Basic and acidic residues" evidence="10">
    <location>
        <begin position="356"/>
        <end position="366"/>
    </location>
</feature>
<evidence type="ECO:0000256" key="1">
    <source>
        <dbReference type="ARBA" id="ARBA00004123"/>
    </source>
</evidence>
<dbReference type="InterPro" id="IPR040240">
    <property type="entry name" value="TAF1"/>
</dbReference>
<dbReference type="GO" id="GO:0004402">
    <property type="term" value="F:histone acetyltransferase activity"/>
    <property type="evidence" value="ECO:0007669"/>
    <property type="project" value="InterPro"/>
</dbReference>
<name>T1FVP9_HELRO</name>
<feature type="domain" description="Bromo" evidence="11">
    <location>
        <begin position="1392"/>
        <end position="1462"/>
    </location>
</feature>
<feature type="region of interest" description="Disordered" evidence="10">
    <location>
        <begin position="1714"/>
        <end position="1922"/>
    </location>
</feature>
<evidence type="ECO:0000256" key="6">
    <source>
        <dbReference type="ARBA" id="ARBA00023242"/>
    </source>
</evidence>
<feature type="compositionally biased region" description="Acidic residues" evidence="10">
    <location>
        <begin position="1571"/>
        <end position="1587"/>
    </location>
</feature>
<feature type="region of interest" description="Disordered" evidence="10">
    <location>
        <begin position="345"/>
        <end position="366"/>
    </location>
</feature>
<dbReference type="eggNOG" id="KOG0008">
    <property type="taxonomic scope" value="Eukaryota"/>
</dbReference>
<feature type="compositionally biased region" description="Basic and acidic residues" evidence="10">
    <location>
        <begin position="583"/>
        <end position="592"/>
    </location>
</feature>
<evidence type="ECO:0000256" key="5">
    <source>
        <dbReference type="ARBA" id="ARBA00023163"/>
    </source>
</evidence>
<proteinExistence type="inferred from homology"/>
<dbReference type="OrthoDB" id="5752at2759"/>
<dbReference type="Gene3D" id="1.20.920.10">
    <property type="entry name" value="Bromodomain-like"/>
    <property type="match status" value="2"/>
</dbReference>
<evidence type="ECO:0000256" key="7">
    <source>
        <dbReference type="ARBA" id="ARBA00040102"/>
    </source>
</evidence>
<feature type="compositionally biased region" description="Basic residues" evidence="10">
    <location>
        <begin position="283"/>
        <end position="294"/>
    </location>
</feature>
<organism evidence="13 14">
    <name type="scientific">Helobdella robusta</name>
    <name type="common">Californian leech</name>
    <dbReference type="NCBI Taxonomy" id="6412"/>
    <lineage>
        <taxon>Eukaryota</taxon>
        <taxon>Metazoa</taxon>
        <taxon>Spiralia</taxon>
        <taxon>Lophotrochozoa</taxon>
        <taxon>Annelida</taxon>
        <taxon>Clitellata</taxon>
        <taxon>Hirudinea</taxon>
        <taxon>Rhynchobdellida</taxon>
        <taxon>Glossiphoniidae</taxon>
        <taxon>Helobdella</taxon>
    </lineage>
</organism>
<feature type="compositionally biased region" description="Acidic residues" evidence="10">
    <location>
        <begin position="1807"/>
        <end position="1817"/>
    </location>
</feature>
<dbReference type="GO" id="GO:0017025">
    <property type="term" value="F:TBP-class protein binding"/>
    <property type="evidence" value="ECO:0000318"/>
    <property type="project" value="GO_Central"/>
</dbReference>
<dbReference type="InParanoid" id="T1FVP9"/>
<evidence type="ECO:0000313" key="14">
    <source>
        <dbReference type="Proteomes" id="UP000015101"/>
    </source>
</evidence>
<dbReference type="EMBL" id="AMQM01007446">
    <property type="status" value="NOT_ANNOTATED_CDS"/>
    <property type="molecule type" value="Genomic_DNA"/>
</dbReference>
<dbReference type="InterPro" id="IPR018359">
    <property type="entry name" value="Bromodomain_CS"/>
</dbReference>
<dbReference type="InterPro" id="IPR036741">
    <property type="entry name" value="TAFII-230_TBP-bd_sf"/>
</dbReference>
<dbReference type="GO" id="GO:0005669">
    <property type="term" value="C:transcription factor TFIID complex"/>
    <property type="evidence" value="ECO:0000318"/>
    <property type="project" value="GO_Central"/>
</dbReference>
<dbReference type="Proteomes" id="UP000015101">
    <property type="component" value="Unassembled WGS sequence"/>
</dbReference>
<feature type="coiled-coil region" evidence="9">
    <location>
        <begin position="1346"/>
        <end position="1373"/>
    </location>
</feature>
<feature type="region of interest" description="Disordered" evidence="10">
    <location>
        <begin position="1099"/>
        <end position="1164"/>
    </location>
</feature>
<feature type="region of interest" description="Disordered" evidence="10">
    <location>
        <begin position="1536"/>
        <end position="1690"/>
    </location>
</feature>
<feature type="compositionally biased region" description="Polar residues" evidence="10">
    <location>
        <begin position="237"/>
        <end position="250"/>
    </location>
</feature>
<feature type="compositionally biased region" description="Acidic residues" evidence="10">
    <location>
        <begin position="1843"/>
        <end position="1855"/>
    </location>
</feature>
<dbReference type="PROSITE" id="PS50014">
    <property type="entry name" value="BROMODOMAIN_2"/>
    <property type="match status" value="2"/>
</dbReference>
<keyword evidence="14" id="KW-1185">Reference proteome</keyword>
<dbReference type="CTD" id="20212895"/>
<feature type="compositionally biased region" description="Basic residues" evidence="10">
    <location>
        <begin position="255"/>
        <end position="265"/>
    </location>
</feature>
<keyword evidence="9" id="KW-0175">Coiled coil</keyword>
<keyword evidence="5" id="KW-0804">Transcription</keyword>
<evidence type="ECO:0000259" key="11">
    <source>
        <dbReference type="PROSITE" id="PS50014"/>
    </source>
</evidence>
<feature type="compositionally biased region" description="Polar residues" evidence="10">
    <location>
        <begin position="1658"/>
        <end position="1672"/>
    </location>
</feature>
<keyword evidence="4 8" id="KW-0103">Bromodomain</keyword>
<dbReference type="Pfam" id="PF00439">
    <property type="entry name" value="Bromodomain"/>
    <property type="match status" value="2"/>
</dbReference>
<feature type="compositionally biased region" description="Low complexity" evidence="10">
    <location>
        <begin position="1723"/>
        <end position="1741"/>
    </location>
</feature>
<protein>
    <recommendedName>
        <fullName evidence="7">Transcription initiation factor TFIID subunit 1</fullName>
    </recommendedName>
</protein>
<sequence length="1922" mass="216600">MGSIDSESNDQTAVLTGFLFGNIDESGNLEEDFLDEESRRRIGFLAGFGIESFVKEIAEGNEDGKGPEEACEASSTNLDDNFDSKSKEIFDSEVVSTCPDGQIKSEFSKSDNAVDYFDINEVADDDNFEVEELKKEVKEEEPVVVVKQEPKPPAQTLNTPLASLLPPQLAGEDVRKWFPEFRTNEVLRFSRLFKPAHLPNIWKKKKKPSKDQQPNSFENSRLKIKETAPRFEHQHPLQVSTNSNNIQKLPSENKRQKKKKKKKRSTVAAEAVGGMITDENAVKKKHKKKKKKKNNKEDNDCHDLDNDGFYHDEFIMREKKPEIIYGRLPTPNELALDDMEYLMRPEQPSNQFGDGGEGRDNPNKPEVADWRYGPSRLWYDMLGVPDNGAGFHYGFQLKQQTSAECTTSAVNALLKSEEDDREAKATAAAARVDDDVVAVADGEAVDGRDKKAQVNIPEEAYYMITQSHWEDDIIWNGEDVKVKVMQGLRQRAARAGWIPTSNARTYEQFISQYEPNTKINAGYSMFPVENEELAMDKLPEPSILTLDPDDENLILDIPDDYDVKQLHKQQQQHQLQQQTNQDGTKKEKESKKSKMLLGKAGILKDEEDNNNNMQEEPDIIQKHPFNLSNDEYYNPKLTTDNALGRNMGGSVIQHSTPAIELRQPFFPCHLSILKLRNFHRSSLKKYSHGAMTSPGPHPVLPLIKQIRRKEKLREQERLASGGGEMFFMRTADDLTSRDGEVVLAEYSEQYPPLVNQIGMATKIKNYYKRRPGQETSPPEFKYGELAYAHTSPFLGALQPGQCVTAFENNMFRAPLYEHKMNCTDFLIIRNRNHYYIREADAIFVVGQECPLIEVPGPNSKRANNFLRDFLQLFIYRLFWMSRDNPRRIKMEDIRKAFPSHSESSIRKRLKLCADFKRTGIDSNWWVWKRDCRLPSEEEMREMVSCEQCCAYYSMLAAEQRLKDAGYGEKSLFSNEEENEDDVQAKMEDEVKAAPWNTTHAYISAMKGKCLLALNGVADPTGCGEGFSYVKIPNKPQLGKDDQSNQLTLKRSVTGTDADLRRLPLKDAKNLLLRKFGFDEATVKKLGRWEVINVVRTLSTEQAKSSQDGSAVDVMATSPNNNNNNNNYSSNNNNYNSNYINYDNNNSNGDQPAKRKTKTEDKLNVKSQKECPMFLKSVAPSGIAGNVAMSEEQQEQLEKEDLVDDELVNIEDTRVILSKNIVKRAEEIKKKSLMLKIPKMLKEEKKKKVSSANLQEDYLKKPKKLLNRRRADPVVTLSTILEVILNEMRELPISTQFLFPVNVKKNIRSRKYQSREAFLADVNQIVRNCEIYNGAKHPLTASAQKMLDYCLQRISEKEDKLARLEKAINPLLDDDDMASLSFIITGIIEDRLKTIEGSVQFHTPVNKKQYKDYYDVIKQPIDLSTMHKKATDHQYRSHKEFLSDVELLVNNCLRYNGPINPLSKTADVILQTCKAALIEQATTLETLEANIQATQEAALDAVENESVSTIGAATSNLIGGEPAKPSKRGRKKLVKFSVGDDDSRSNMNALSDDNSNSNVIINNNNRNNNNNDNDDDDDDVYDDDDDDGGGGTKAKRRKLDTGDDVLVDVEGEEDDDDYDDDNSRAPSYAKAESAPTDGGDDNDTAAGDGADNDFDPQEFFNSLVAQGENNGNSEEIIRNAMRGDDDDEEDDEELMMIEGAASSQNDLVNDLQLSDSEESDQDGYNNDNNNNINNINNNSNNYNDDDDDDNDNDNDRSFSGLNDNAGDDEDDMDNNNNNNNSNNNYNNSNNNYNDNNNNNYYNNNNINNDDDDDDDDGRGEDSFISYNGNDDEANNDYNNNNNNNDDDDDDDDDDVASDNNVGGGSSGGGRGGGGDLEAGRNNMAAGSDAAGDDVIVVGEVVLSDNDGDDDDFNMSEFLHSNND</sequence>
<comment type="subcellular location">
    <subcellularLocation>
        <location evidence="1">Nucleus</location>
    </subcellularLocation>
</comment>
<reference evidence="14" key="1">
    <citation type="submission" date="2012-12" db="EMBL/GenBank/DDBJ databases">
        <authorList>
            <person name="Hellsten U."/>
            <person name="Grimwood J."/>
            <person name="Chapman J.A."/>
            <person name="Shapiro H."/>
            <person name="Aerts A."/>
            <person name="Otillar R.P."/>
            <person name="Terry A.Y."/>
            <person name="Boore J.L."/>
            <person name="Simakov O."/>
            <person name="Marletaz F."/>
            <person name="Cho S.-J."/>
            <person name="Edsinger-Gonzales E."/>
            <person name="Havlak P."/>
            <person name="Kuo D.-H."/>
            <person name="Larsson T."/>
            <person name="Lv J."/>
            <person name="Arendt D."/>
            <person name="Savage R."/>
            <person name="Osoegawa K."/>
            <person name="de Jong P."/>
            <person name="Lindberg D.R."/>
            <person name="Seaver E.C."/>
            <person name="Weisblat D.A."/>
            <person name="Putnam N.H."/>
            <person name="Grigoriev I.V."/>
            <person name="Rokhsar D.S."/>
        </authorList>
    </citation>
    <scope>NUCLEOTIDE SEQUENCE</scope>
</reference>
<dbReference type="PROSITE" id="PS00633">
    <property type="entry name" value="BROMODOMAIN_1"/>
    <property type="match status" value="1"/>
</dbReference>
<feature type="coiled-coil region" evidence="9">
    <location>
        <begin position="1476"/>
        <end position="1503"/>
    </location>
</feature>
<dbReference type="EMBL" id="KB097620">
    <property type="protein sequence ID" value="ESN93291.1"/>
    <property type="molecule type" value="Genomic_DNA"/>
</dbReference>
<dbReference type="GeneID" id="20212895"/>
<feature type="compositionally biased region" description="Gly residues" evidence="10">
    <location>
        <begin position="1860"/>
        <end position="1875"/>
    </location>
</feature>
<accession>T1FVP9</accession>
<evidence type="ECO:0000256" key="10">
    <source>
        <dbReference type="SAM" id="MobiDB-lite"/>
    </source>
</evidence>
<feature type="compositionally biased region" description="Low complexity" evidence="10">
    <location>
        <begin position="1773"/>
        <end position="1806"/>
    </location>
</feature>
<dbReference type="InterPro" id="IPR022591">
    <property type="entry name" value="TAF1_HAT_dom"/>
</dbReference>
<evidence type="ECO:0000256" key="4">
    <source>
        <dbReference type="ARBA" id="ARBA00023117"/>
    </source>
</evidence>
<dbReference type="Gene3D" id="1.10.1100.10">
    <property type="entry name" value="TAFII-230 TBP-binding domain"/>
    <property type="match status" value="1"/>
</dbReference>
<feature type="compositionally biased region" description="Low complexity" evidence="10">
    <location>
        <begin position="1551"/>
        <end position="1570"/>
    </location>
</feature>
<feature type="region of interest" description="Disordered" evidence="10">
    <location>
        <begin position="565"/>
        <end position="593"/>
    </location>
</feature>
<dbReference type="InterPro" id="IPR001487">
    <property type="entry name" value="Bromodomain"/>
</dbReference>
<reference evidence="13" key="3">
    <citation type="submission" date="2015-06" db="UniProtKB">
        <authorList>
            <consortium name="EnsemblMetazoa"/>
        </authorList>
    </citation>
    <scope>IDENTIFICATION</scope>
</reference>
<keyword evidence="6" id="KW-0539">Nucleus</keyword>
<gene>
    <name evidence="13" type="primary">20212895</name>
    <name evidence="12" type="ORF">HELRODRAFT_194117</name>
</gene>
<dbReference type="RefSeq" id="XP_009028572.1">
    <property type="nucleotide sequence ID" value="XM_009030324.1"/>
</dbReference>
<dbReference type="InterPro" id="IPR036427">
    <property type="entry name" value="Bromodomain-like_sf"/>
</dbReference>
<dbReference type="GO" id="GO:0051123">
    <property type="term" value="P:RNA polymerase II preinitiation complex assembly"/>
    <property type="evidence" value="ECO:0000318"/>
    <property type="project" value="GO_Central"/>
</dbReference>
<comment type="similarity">
    <text evidence="2">Belongs to the TAF1 family.</text>
</comment>
<reference evidence="12 14" key="2">
    <citation type="journal article" date="2013" name="Nature">
        <title>Insights into bilaterian evolution from three spiralian genomes.</title>
        <authorList>
            <person name="Simakov O."/>
            <person name="Marletaz F."/>
            <person name="Cho S.J."/>
            <person name="Edsinger-Gonzales E."/>
            <person name="Havlak P."/>
            <person name="Hellsten U."/>
            <person name="Kuo D.H."/>
            <person name="Larsson T."/>
            <person name="Lv J."/>
            <person name="Arendt D."/>
            <person name="Savage R."/>
            <person name="Osoegawa K."/>
            <person name="de Jong P."/>
            <person name="Grimwood J."/>
            <person name="Chapman J.A."/>
            <person name="Shapiro H."/>
            <person name="Aerts A."/>
            <person name="Otillar R.P."/>
            <person name="Terry A.Y."/>
            <person name="Boore J.L."/>
            <person name="Grigoriev I.V."/>
            <person name="Lindberg D.R."/>
            <person name="Seaver E.C."/>
            <person name="Weisblat D.A."/>
            <person name="Putnam N.H."/>
            <person name="Rokhsar D.S."/>
        </authorList>
    </citation>
    <scope>NUCLEOTIDE SEQUENCE</scope>
</reference>
<dbReference type="SMART" id="SM00297">
    <property type="entry name" value="BROMO"/>
    <property type="match status" value="2"/>
</dbReference>
<feature type="domain" description="Bromo" evidence="11">
    <location>
        <begin position="1302"/>
        <end position="1339"/>
    </location>
</feature>
<feature type="region of interest" description="Disordered" evidence="10">
    <location>
        <begin position="232"/>
        <end position="305"/>
    </location>
</feature>
<dbReference type="EnsemblMetazoa" id="HelroT194117">
    <property type="protein sequence ID" value="HelroP194117"/>
    <property type="gene ID" value="HelroG194117"/>
</dbReference>
<dbReference type="PANTHER" id="PTHR13900:SF0">
    <property type="entry name" value="TRANSCRIPTION INITIATION FACTOR TFIID SUBUNIT 1"/>
    <property type="match status" value="1"/>
</dbReference>
<dbReference type="EMBL" id="AMQM01007445">
    <property type="status" value="NOT_ANNOTATED_CDS"/>
    <property type="molecule type" value="Genomic_DNA"/>
</dbReference>
<dbReference type="SUPFAM" id="SSF47370">
    <property type="entry name" value="Bromodomain"/>
    <property type="match status" value="2"/>
</dbReference>
<dbReference type="HOGENOM" id="CLU_000572_3_0_1"/>
<feature type="compositionally biased region" description="Basic and acidic residues" evidence="10">
    <location>
        <begin position="295"/>
        <end position="305"/>
    </location>
</feature>
<dbReference type="Pfam" id="PF12157">
    <property type="entry name" value="DUF3591"/>
    <property type="match status" value="1"/>
</dbReference>
<dbReference type="InterPro" id="IPR009067">
    <property type="entry name" value="TAF_II_230-bd"/>
</dbReference>
<evidence type="ECO:0000256" key="2">
    <source>
        <dbReference type="ARBA" id="ARBA00009064"/>
    </source>
</evidence>
<feature type="region of interest" description="Disordered" evidence="10">
    <location>
        <begin position="60"/>
        <end position="83"/>
    </location>
</feature>